<name>Q22XL6_TETTS</name>
<protein>
    <submittedName>
        <fullName evidence="2">Uncharacterized protein</fullName>
    </submittedName>
</protein>
<dbReference type="AlphaFoldDB" id="Q22XL6"/>
<feature type="compositionally biased region" description="Acidic residues" evidence="1">
    <location>
        <begin position="45"/>
        <end position="54"/>
    </location>
</feature>
<dbReference type="Proteomes" id="UP000009168">
    <property type="component" value="Unassembled WGS sequence"/>
</dbReference>
<reference evidence="3" key="1">
    <citation type="journal article" date="2006" name="PLoS Biol.">
        <title>Macronuclear genome sequence of the ciliate Tetrahymena thermophila, a model eukaryote.</title>
        <authorList>
            <person name="Eisen J.A."/>
            <person name="Coyne R.S."/>
            <person name="Wu M."/>
            <person name="Wu D."/>
            <person name="Thiagarajan M."/>
            <person name="Wortman J.R."/>
            <person name="Badger J.H."/>
            <person name="Ren Q."/>
            <person name="Amedeo P."/>
            <person name="Jones K.M."/>
            <person name="Tallon L.J."/>
            <person name="Delcher A.L."/>
            <person name="Salzberg S.L."/>
            <person name="Silva J.C."/>
            <person name="Haas B.J."/>
            <person name="Majoros W.H."/>
            <person name="Farzad M."/>
            <person name="Carlton J.M."/>
            <person name="Smith R.K. Jr."/>
            <person name="Garg J."/>
            <person name="Pearlman R.E."/>
            <person name="Karrer K.M."/>
            <person name="Sun L."/>
            <person name="Manning G."/>
            <person name="Elde N.C."/>
            <person name="Turkewitz A.P."/>
            <person name="Asai D.J."/>
            <person name="Wilkes D.E."/>
            <person name="Wang Y."/>
            <person name="Cai H."/>
            <person name="Collins K."/>
            <person name="Stewart B.A."/>
            <person name="Lee S.R."/>
            <person name="Wilamowska K."/>
            <person name="Weinberg Z."/>
            <person name="Ruzzo W.L."/>
            <person name="Wloga D."/>
            <person name="Gaertig J."/>
            <person name="Frankel J."/>
            <person name="Tsao C.-C."/>
            <person name="Gorovsky M.A."/>
            <person name="Keeling P.J."/>
            <person name="Waller R.F."/>
            <person name="Patron N.J."/>
            <person name="Cherry J.M."/>
            <person name="Stover N.A."/>
            <person name="Krieger C.J."/>
            <person name="del Toro C."/>
            <person name="Ryder H.F."/>
            <person name="Williamson S.C."/>
            <person name="Barbeau R.A."/>
            <person name="Hamilton E.P."/>
            <person name="Orias E."/>
        </authorList>
    </citation>
    <scope>NUCLEOTIDE SEQUENCE [LARGE SCALE GENOMIC DNA]</scope>
    <source>
        <strain evidence="3">SB210</strain>
    </source>
</reference>
<evidence type="ECO:0000313" key="3">
    <source>
        <dbReference type="Proteomes" id="UP000009168"/>
    </source>
</evidence>
<organism evidence="2 3">
    <name type="scientific">Tetrahymena thermophila (strain SB210)</name>
    <dbReference type="NCBI Taxonomy" id="312017"/>
    <lineage>
        <taxon>Eukaryota</taxon>
        <taxon>Sar</taxon>
        <taxon>Alveolata</taxon>
        <taxon>Ciliophora</taxon>
        <taxon>Intramacronucleata</taxon>
        <taxon>Oligohymenophorea</taxon>
        <taxon>Hymenostomatida</taxon>
        <taxon>Tetrahymenina</taxon>
        <taxon>Tetrahymenidae</taxon>
        <taxon>Tetrahymena</taxon>
    </lineage>
</organism>
<dbReference type="KEGG" id="tet:TTHERM_01050400"/>
<feature type="region of interest" description="Disordered" evidence="1">
    <location>
        <begin position="27"/>
        <end position="66"/>
    </location>
</feature>
<dbReference type="HOGENOM" id="CLU_614684_0_0_1"/>
<feature type="compositionally biased region" description="Low complexity" evidence="1">
    <location>
        <begin position="56"/>
        <end position="66"/>
    </location>
</feature>
<dbReference type="EMBL" id="GG662806">
    <property type="protein sequence ID" value="EAR89994.1"/>
    <property type="molecule type" value="Genomic_DNA"/>
</dbReference>
<sequence length="446" mass="52866">MSTVITTLAKIEKSNPSLIRKKQIASLVKSKESKEQKQISNNHDQEEDEEENDDVSQSAGSYSSRQSGSKIVSKNIKKGFKKIHWTITPIFNQVTQKEMLYVTGEILLDFDKKYSYLSKRSAWNDVKRVSNIEADYKNEVIIVNFDQQNMNFIEFKKQLPRYLRYPEEHIHQFGNTLVEYEKIYSKYQNFVKLKINDIKKSEESMQLFQDRKVLFDRLTREYYKKLNDEQKYFFTVESYPSLVNNQYIAQRMSFNRELCNLLGTNQQSFLHITQRNGIIEFYEFETMLAINKRVIDAIVSHFKDKPVNFENFTNFQDVKEEGYYKFFTYDEIEFYARIRIEYITLDSLLNSPQSEYKYDFYSTIVYIEPSQNTINQINALRQAQKVISQSLIKELESDMTYTIQSEYFVNQLEKQAIVEPQKPKKSQVKICGTKEIESNSSSPLEQ</sequence>
<accession>Q22XL6</accession>
<feature type="region of interest" description="Disordered" evidence="1">
    <location>
        <begin position="421"/>
        <end position="446"/>
    </location>
</feature>
<evidence type="ECO:0000313" key="2">
    <source>
        <dbReference type="EMBL" id="EAR89994.1"/>
    </source>
</evidence>
<dbReference type="InParanoid" id="Q22XL6"/>
<gene>
    <name evidence="2" type="ORF">TTHERM_01050400</name>
</gene>
<proteinExistence type="predicted"/>
<dbReference type="GeneID" id="7826485"/>
<evidence type="ECO:0000256" key="1">
    <source>
        <dbReference type="SAM" id="MobiDB-lite"/>
    </source>
</evidence>
<keyword evidence="3" id="KW-1185">Reference proteome</keyword>
<dbReference type="RefSeq" id="XP_001010239.1">
    <property type="nucleotide sequence ID" value="XM_001010239.1"/>
</dbReference>